<dbReference type="Gene3D" id="4.10.60.10">
    <property type="entry name" value="Zinc finger, CCHC-type"/>
    <property type="match status" value="1"/>
</dbReference>
<evidence type="ECO:0000313" key="10">
    <source>
        <dbReference type="EMBL" id="EEH55163.1"/>
    </source>
</evidence>
<dbReference type="PANTHER" id="PTHR13220">
    <property type="entry name" value="TIMELESS INTERACTING-RELATED"/>
    <property type="match status" value="1"/>
</dbReference>
<keyword evidence="4 7" id="KW-0539">Nucleus</keyword>
<keyword evidence="6" id="KW-0479">Metal-binding</keyword>
<dbReference type="InterPro" id="IPR001878">
    <property type="entry name" value="Znf_CCHC"/>
</dbReference>
<reference evidence="10 11" key="1">
    <citation type="journal article" date="2009" name="Science">
        <title>Green evolution and dynamic adaptations revealed by genomes of the marine picoeukaryotes Micromonas.</title>
        <authorList>
            <person name="Worden A.Z."/>
            <person name="Lee J.H."/>
            <person name="Mock T."/>
            <person name="Rouze P."/>
            <person name="Simmons M.P."/>
            <person name="Aerts A.L."/>
            <person name="Allen A.E."/>
            <person name="Cuvelier M.L."/>
            <person name="Derelle E."/>
            <person name="Everett M.V."/>
            <person name="Foulon E."/>
            <person name="Grimwood J."/>
            <person name="Gundlach H."/>
            <person name="Henrissat B."/>
            <person name="Napoli C."/>
            <person name="McDonald S.M."/>
            <person name="Parker M.S."/>
            <person name="Rombauts S."/>
            <person name="Salamov A."/>
            <person name="Von Dassow P."/>
            <person name="Badger J.H."/>
            <person name="Coutinho P.M."/>
            <person name="Demir E."/>
            <person name="Dubchak I."/>
            <person name="Gentemann C."/>
            <person name="Eikrem W."/>
            <person name="Gready J.E."/>
            <person name="John U."/>
            <person name="Lanier W."/>
            <person name="Lindquist E.A."/>
            <person name="Lucas S."/>
            <person name="Mayer K.F."/>
            <person name="Moreau H."/>
            <person name="Not F."/>
            <person name="Otillar R."/>
            <person name="Panaud O."/>
            <person name="Pangilinan J."/>
            <person name="Paulsen I."/>
            <person name="Piegu B."/>
            <person name="Poliakov A."/>
            <person name="Robbens S."/>
            <person name="Schmutz J."/>
            <person name="Toulza E."/>
            <person name="Wyss T."/>
            <person name="Zelensky A."/>
            <person name="Zhou K."/>
            <person name="Armbrust E.V."/>
            <person name="Bhattacharya D."/>
            <person name="Goodenough U.W."/>
            <person name="Van de Peer Y."/>
            <person name="Grigoriev I.V."/>
        </authorList>
    </citation>
    <scope>NUCLEOTIDE SEQUENCE [LARGE SCALE GENOMIC DNA]</scope>
    <source>
        <strain evidence="10 11">CCMP1545</strain>
    </source>
</reference>
<keyword evidence="11" id="KW-1185">Reference proteome</keyword>
<dbReference type="InterPro" id="IPR040038">
    <property type="entry name" value="TIPIN/Csm3/Swi3"/>
</dbReference>
<evidence type="ECO:0000256" key="4">
    <source>
        <dbReference type="ARBA" id="ARBA00023242"/>
    </source>
</evidence>
<feature type="region of interest" description="Disordered" evidence="8">
    <location>
        <begin position="196"/>
        <end position="518"/>
    </location>
</feature>
<dbReference type="SUPFAM" id="SSF57756">
    <property type="entry name" value="Retrovirus zinc finger-like domains"/>
    <property type="match status" value="1"/>
</dbReference>
<feature type="compositionally biased region" description="Basic residues" evidence="8">
    <location>
        <begin position="363"/>
        <end position="379"/>
    </location>
</feature>
<dbReference type="RefSeq" id="XP_003060394.1">
    <property type="nucleotide sequence ID" value="XM_003060348.1"/>
</dbReference>
<evidence type="ECO:0000256" key="5">
    <source>
        <dbReference type="ARBA" id="ARBA00023306"/>
    </source>
</evidence>
<sequence>MSDPTGGTQTRPPARAAGGGGNRACFKCGKTGHWSRDCVAPREEWIPRDQQPSGADADAEAAMNDAEGGGAMGGGAGGAPAVKLTKSGKPSTRKPKFTVVDHLLGPNGIAYVYNVIPEKYKARSIHWFPYDRVGVAIRKGPGHELGDFARLMSLYREWTTLMYPYAPHEEVMKKVERLKKTREVRACIAELKERDRIANGGDPADAPAPEEDGDVVDGEDVFFPDEDSDDDVPGHEGKEVEEEEEEWNAAKHAGDEEEEEDDDLAALMETERGGGGGDDDDDAGAAAAAKKKKKKKPRGPRETDEEMFAREEARADEIDRARREGAVDVNFDESSSDDDDDDVVIAAPRSGRGARGDAATRGKAVKKIKEKVGGRKKSKNTLEKEAAAAEKAAAEKAEAEAADPTRRKKLGRARANASDDDDDDDDDAGAAAAEDTRRRRRVTAIEDSDSDSESDPRTRIPAENGGDLFVPSPSKYTVPKFLYESDGGDDVKEEEDPSDKAEKKRDAAAADLGEGDKA</sequence>
<dbReference type="Proteomes" id="UP000001876">
    <property type="component" value="Unassembled WGS sequence"/>
</dbReference>
<feature type="compositionally biased region" description="Gly residues" evidence="8">
    <location>
        <begin position="67"/>
        <end position="78"/>
    </location>
</feature>
<feature type="region of interest" description="Disordered" evidence="8">
    <location>
        <begin position="42"/>
        <end position="93"/>
    </location>
</feature>
<name>C1MXH1_MICPC</name>
<dbReference type="PROSITE" id="PS50158">
    <property type="entry name" value="ZF_CCHC"/>
    <property type="match status" value="1"/>
</dbReference>
<feature type="region of interest" description="Disordered" evidence="8">
    <location>
        <begin position="1"/>
        <end position="23"/>
    </location>
</feature>
<evidence type="ECO:0000256" key="1">
    <source>
        <dbReference type="ARBA" id="ARBA00004123"/>
    </source>
</evidence>
<feature type="compositionally biased region" description="Acidic residues" evidence="8">
    <location>
        <begin position="330"/>
        <end position="343"/>
    </location>
</feature>
<keyword evidence="6" id="KW-0862">Zinc</keyword>
<evidence type="ECO:0000256" key="7">
    <source>
        <dbReference type="RuleBase" id="RU366049"/>
    </source>
</evidence>
<feature type="compositionally biased region" description="Acidic residues" evidence="8">
    <location>
        <begin position="208"/>
        <end position="231"/>
    </location>
</feature>
<dbReference type="PANTHER" id="PTHR13220:SF11">
    <property type="entry name" value="TIMELESS-INTERACTING PROTEIN"/>
    <property type="match status" value="1"/>
</dbReference>
<dbReference type="GO" id="GO:0008270">
    <property type="term" value="F:zinc ion binding"/>
    <property type="evidence" value="ECO:0007669"/>
    <property type="project" value="UniProtKB-KW"/>
</dbReference>
<dbReference type="GO" id="GO:0031297">
    <property type="term" value="P:replication fork processing"/>
    <property type="evidence" value="ECO:0007669"/>
    <property type="project" value="UniProtKB-UniRule"/>
</dbReference>
<feature type="compositionally biased region" description="Acidic residues" evidence="8">
    <location>
        <begin position="486"/>
        <end position="497"/>
    </location>
</feature>
<feature type="compositionally biased region" description="Basic and acidic residues" evidence="8">
    <location>
        <begin position="299"/>
        <end position="326"/>
    </location>
</feature>
<evidence type="ECO:0000256" key="2">
    <source>
        <dbReference type="ARBA" id="ARBA00006075"/>
    </source>
</evidence>
<accession>C1MXH1</accession>
<dbReference type="SMART" id="SM00343">
    <property type="entry name" value="ZnF_C2HC"/>
    <property type="match status" value="1"/>
</dbReference>
<dbReference type="GO" id="GO:0003677">
    <property type="term" value="F:DNA binding"/>
    <property type="evidence" value="ECO:0007669"/>
    <property type="project" value="TreeGrafter"/>
</dbReference>
<feature type="compositionally biased region" description="Low complexity" evidence="8">
    <location>
        <begin position="54"/>
        <end position="66"/>
    </location>
</feature>
<feature type="compositionally biased region" description="Acidic residues" evidence="8">
    <location>
        <begin position="418"/>
        <end position="428"/>
    </location>
</feature>
<feature type="compositionally biased region" description="Basic and acidic residues" evidence="8">
    <location>
        <begin position="380"/>
        <end position="405"/>
    </location>
</feature>
<keyword evidence="5 7" id="KW-0131">Cell cycle</keyword>
<feature type="domain" description="CCHC-type" evidence="9">
    <location>
        <begin position="25"/>
        <end position="38"/>
    </location>
</feature>
<dbReference type="EMBL" id="GG663742">
    <property type="protein sequence ID" value="EEH55163.1"/>
    <property type="molecule type" value="Genomic_DNA"/>
</dbReference>
<comment type="similarity">
    <text evidence="2 7">Belongs to the CSM3 family.</text>
</comment>
<dbReference type="InterPro" id="IPR036875">
    <property type="entry name" value="Znf_CCHC_sf"/>
</dbReference>
<protein>
    <submittedName>
        <fullName evidence="10">Predicted protein</fullName>
    </submittedName>
</protein>
<dbReference type="OrthoDB" id="437078at2759"/>
<keyword evidence="6" id="KW-0863">Zinc-finger</keyword>
<feature type="compositionally biased region" description="Basic residues" evidence="8">
    <location>
        <begin position="289"/>
        <end position="298"/>
    </location>
</feature>
<feature type="compositionally biased region" description="Low complexity" evidence="8">
    <location>
        <begin position="344"/>
        <end position="353"/>
    </location>
</feature>
<evidence type="ECO:0000259" key="9">
    <source>
        <dbReference type="PROSITE" id="PS50158"/>
    </source>
</evidence>
<dbReference type="InterPro" id="IPR012923">
    <property type="entry name" value="Csm3"/>
</dbReference>
<gene>
    <name evidence="10" type="ORF">MICPUCDRAFT_60157</name>
</gene>
<dbReference type="GO" id="GO:0006974">
    <property type="term" value="P:DNA damage response"/>
    <property type="evidence" value="ECO:0007669"/>
    <property type="project" value="UniProtKB-KW"/>
</dbReference>
<dbReference type="STRING" id="564608.C1MXH1"/>
<dbReference type="GO" id="GO:0031298">
    <property type="term" value="C:replication fork protection complex"/>
    <property type="evidence" value="ECO:0007669"/>
    <property type="project" value="TreeGrafter"/>
</dbReference>
<comment type="function">
    <text evidence="7">Plays an important role in the control of DNA replication and the maintenance of replication fork stability.</text>
</comment>
<dbReference type="Pfam" id="PF07962">
    <property type="entry name" value="Swi3"/>
    <property type="match status" value="1"/>
</dbReference>
<dbReference type="Pfam" id="PF00098">
    <property type="entry name" value="zf-CCHC"/>
    <property type="match status" value="1"/>
</dbReference>
<keyword evidence="3 7" id="KW-0227">DNA damage</keyword>
<dbReference type="eggNOG" id="KOG3004">
    <property type="taxonomic scope" value="Eukaryota"/>
</dbReference>
<organism evidence="11">
    <name type="scientific">Micromonas pusilla (strain CCMP1545)</name>
    <name type="common">Picoplanktonic green alga</name>
    <dbReference type="NCBI Taxonomy" id="564608"/>
    <lineage>
        <taxon>Eukaryota</taxon>
        <taxon>Viridiplantae</taxon>
        <taxon>Chlorophyta</taxon>
        <taxon>Mamiellophyceae</taxon>
        <taxon>Mamiellales</taxon>
        <taxon>Mamiellaceae</taxon>
        <taxon>Micromonas</taxon>
    </lineage>
</organism>
<dbReference type="GO" id="GO:0043111">
    <property type="term" value="P:replication fork arrest"/>
    <property type="evidence" value="ECO:0007669"/>
    <property type="project" value="TreeGrafter"/>
</dbReference>
<evidence type="ECO:0000256" key="8">
    <source>
        <dbReference type="SAM" id="MobiDB-lite"/>
    </source>
</evidence>
<feature type="compositionally biased region" description="Polar residues" evidence="8">
    <location>
        <begin position="1"/>
        <end position="10"/>
    </location>
</feature>
<dbReference type="GeneID" id="9686130"/>
<feature type="compositionally biased region" description="Basic and acidic residues" evidence="8">
    <location>
        <begin position="498"/>
        <end position="518"/>
    </location>
</feature>
<evidence type="ECO:0000313" key="11">
    <source>
        <dbReference type="Proteomes" id="UP000001876"/>
    </source>
</evidence>
<feature type="compositionally biased region" description="Acidic residues" evidence="8">
    <location>
        <begin position="255"/>
        <end position="264"/>
    </location>
</feature>
<evidence type="ECO:0000256" key="6">
    <source>
        <dbReference type="PROSITE-ProRule" id="PRU00047"/>
    </source>
</evidence>
<dbReference type="GO" id="GO:0000076">
    <property type="term" value="P:DNA replication checkpoint signaling"/>
    <property type="evidence" value="ECO:0007669"/>
    <property type="project" value="UniProtKB-UniRule"/>
</dbReference>
<dbReference type="AlphaFoldDB" id="C1MXH1"/>
<dbReference type="OMA" id="ENELWND"/>
<evidence type="ECO:0000256" key="3">
    <source>
        <dbReference type="ARBA" id="ARBA00022763"/>
    </source>
</evidence>
<dbReference type="KEGG" id="mpp:MICPUCDRAFT_60157"/>
<comment type="subcellular location">
    <subcellularLocation>
        <location evidence="1 7">Nucleus</location>
    </subcellularLocation>
</comment>
<proteinExistence type="inferred from homology"/>